<dbReference type="InterPro" id="IPR011991">
    <property type="entry name" value="ArsR-like_HTH"/>
</dbReference>
<dbReference type="InterPro" id="IPR036388">
    <property type="entry name" value="WH-like_DNA-bd_sf"/>
</dbReference>
<dbReference type="InterPro" id="IPR036390">
    <property type="entry name" value="WH_DNA-bd_sf"/>
</dbReference>
<dbReference type="RefSeq" id="WP_311604071.1">
    <property type="nucleotide sequence ID" value="NZ_JAVREM010000084.1"/>
</dbReference>
<evidence type="ECO:0000256" key="1">
    <source>
        <dbReference type="SAM" id="MobiDB-lite"/>
    </source>
</evidence>
<evidence type="ECO:0000313" key="5">
    <source>
        <dbReference type="Proteomes" id="UP001183420"/>
    </source>
</evidence>
<evidence type="ECO:0000259" key="2">
    <source>
        <dbReference type="Pfam" id="PF03551"/>
    </source>
</evidence>
<dbReference type="PANTHER" id="PTHR43252">
    <property type="entry name" value="TRANSCRIPTIONAL REGULATOR YQJI"/>
    <property type="match status" value="1"/>
</dbReference>
<dbReference type="InterPro" id="IPR005149">
    <property type="entry name" value="Tscrpt_reg_PadR_N"/>
</dbReference>
<gene>
    <name evidence="4" type="ORF">RNC47_32590</name>
</gene>
<organism evidence="4 5">
    <name type="scientific">Streptomyces millisiae</name>
    <dbReference type="NCBI Taxonomy" id="3075542"/>
    <lineage>
        <taxon>Bacteria</taxon>
        <taxon>Bacillati</taxon>
        <taxon>Actinomycetota</taxon>
        <taxon>Actinomycetes</taxon>
        <taxon>Kitasatosporales</taxon>
        <taxon>Streptomycetaceae</taxon>
        <taxon>Streptomyces</taxon>
    </lineage>
</organism>
<dbReference type="Proteomes" id="UP001183420">
    <property type="component" value="Unassembled WGS sequence"/>
</dbReference>
<accession>A0ABU2LZQ5</accession>
<comment type="caution">
    <text evidence="4">The sequence shown here is derived from an EMBL/GenBank/DDBJ whole genome shotgun (WGS) entry which is preliminary data.</text>
</comment>
<evidence type="ECO:0000313" key="4">
    <source>
        <dbReference type="EMBL" id="MDT0323059.1"/>
    </source>
</evidence>
<keyword evidence="5" id="KW-1185">Reference proteome</keyword>
<proteinExistence type="predicted"/>
<feature type="compositionally biased region" description="Gly residues" evidence="1">
    <location>
        <begin position="189"/>
        <end position="202"/>
    </location>
</feature>
<dbReference type="EMBL" id="JAVREM010000084">
    <property type="protein sequence ID" value="MDT0323059.1"/>
    <property type="molecule type" value="Genomic_DNA"/>
</dbReference>
<reference evidence="5" key="1">
    <citation type="submission" date="2023-07" db="EMBL/GenBank/DDBJ databases">
        <title>30 novel species of actinomycetes from the DSMZ collection.</title>
        <authorList>
            <person name="Nouioui I."/>
        </authorList>
    </citation>
    <scope>NUCLEOTIDE SEQUENCE [LARGE SCALE GENOMIC DNA]</scope>
    <source>
        <strain evidence="5">DSM 44918</strain>
    </source>
</reference>
<sequence length="202" mass="22378">MSLRHGLLGLLAEGPASGYDLARRFQEALGSVWPAQHPRIYAELSRLAEAGLIEVDSHGPRRRTAYRITEAGLAEVRRWLVEEEVDHTFRMEPLLRAYFFWLMEPAELRTVLERERRFYTETAETLRSYATAKDSGAWGTSPQTRAMRVAIEAGIRVNEALASWAEWAEKTDVMGDEDFGTRGPATPGDAGGSQEGAAPAGG</sequence>
<dbReference type="Pfam" id="PF03551">
    <property type="entry name" value="PadR"/>
    <property type="match status" value="1"/>
</dbReference>
<evidence type="ECO:0000259" key="3">
    <source>
        <dbReference type="Pfam" id="PF10400"/>
    </source>
</evidence>
<dbReference type="InterPro" id="IPR018309">
    <property type="entry name" value="Tscrpt_reg_PadR_C"/>
</dbReference>
<feature type="domain" description="Transcription regulator PadR N-terminal" evidence="2">
    <location>
        <begin position="7"/>
        <end position="77"/>
    </location>
</feature>
<feature type="region of interest" description="Disordered" evidence="1">
    <location>
        <begin position="175"/>
        <end position="202"/>
    </location>
</feature>
<dbReference type="Pfam" id="PF10400">
    <property type="entry name" value="Vir_act_alpha_C"/>
    <property type="match status" value="1"/>
</dbReference>
<feature type="domain" description="Transcription regulator PadR C-terminal" evidence="3">
    <location>
        <begin position="90"/>
        <end position="170"/>
    </location>
</feature>
<dbReference type="CDD" id="cd00090">
    <property type="entry name" value="HTH_ARSR"/>
    <property type="match status" value="1"/>
</dbReference>
<protein>
    <submittedName>
        <fullName evidence="4">PadR family transcriptional regulator</fullName>
    </submittedName>
</protein>
<dbReference type="PANTHER" id="PTHR43252:SF6">
    <property type="entry name" value="NEGATIVE TRANSCRIPTION REGULATOR PADR"/>
    <property type="match status" value="1"/>
</dbReference>
<name>A0ABU2LZQ5_9ACTN</name>
<dbReference type="SUPFAM" id="SSF46785">
    <property type="entry name" value="Winged helix' DNA-binding domain"/>
    <property type="match status" value="1"/>
</dbReference>
<dbReference type="Gene3D" id="1.10.10.10">
    <property type="entry name" value="Winged helix-like DNA-binding domain superfamily/Winged helix DNA-binding domain"/>
    <property type="match status" value="1"/>
</dbReference>